<evidence type="ECO:0000313" key="2">
    <source>
        <dbReference type="EMBL" id="KAK1419518.1"/>
    </source>
</evidence>
<keyword evidence="1" id="KW-0175">Coiled coil</keyword>
<dbReference type="EMBL" id="JAUHHV010000007">
    <property type="protein sequence ID" value="KAK1419518.1"/>
    <property type="molecule type" value="Genomic_DNA"/>
</dbReference>
<accession>A0AAD8KBC2</accession>
<feature type="coiled-coil region" evidence="1">
    <location>
        <begin position="57"/>
        <end position="91"/>
    </location>
</feature>
<sequence>MSSSSSSTFISKKTPKIFKNSEYKAWTYGYPLWPSMDCKFFIWKEDVDFVLADKGNSEVLKMKNKSFEIKIANLEVEKMMLQEENKSLKLKLEMSKSVSKRYYILVLYL</sequence>
<reference evidence="2" key="1">
    <citation type="journal article" date="2023" name="bioRxiv">
        <title>Improved chromosome-level genome assembly for marigold (Tagetes erecta).</title>
        <authorList>
            <person name="Jiang F."/>
            <person name="Yuan L."/>
            <person name="Wang S."/>
            <person name="Wang H."/>
            <person name="Xu D."/>
            <person name="Wang A."/>
            <person name="Fan W."/>
        </authorList>
    </citation>
    <scope>NUCLEOTIDE SEQUENCE</scope>
    <source>
        <strain evidence="2">WSJ</strain>
        <tissue evidence="2">Leaf</tissue>
    </source>
</reference>
<gene>
    <name evidence="2" type="ORF">QVD17_28692</name>
</gene>
<evidence type="ECO:0000313" key="3">
    <source>
        <dbReference type="Proteomes" id="UP001229421"/>
    </source>
</evidence>
<name>A0AAD8KBC2_TARER</name>
<evidence type="ECO:0000256" key="1">
    <source>
        <dbReference type="SAM" id="Coils"/>
    </source>
</evidence>
<proteinExistence type="predicted"/>
<comment type="caution">
    <text evidence="2">The sequence shown here is derived from an EMBL/GenBank/DDBJ whole genome shotgun (WGS) entry which is preliminary data.</text>
</comment>
<organism evidence="2 3">
    <name type="scientific">Tagetes erecta</name>
    <name type="common">African marigold</name>
    <dbReference type="NCBI Taxonomy" id="13708"/>
    <lineage>
        <taxon>Eukaryota</taxon>
        <taxon>Viridiplantae</taxon>
        <taxon>Streptophyta</taxon>
        <taxon>Embryophyta</taxon>
        <taxon>Tracheophyta</taxon>
        <taxon>Spermatophyta</taxon>
        <taxon>Magnoliopsida</taxon>
        <taxon>eudicotyledons</taxon>
        <taxon>Gunneridae</taxon>
        <taxon>Pentapetalae</taxon>
        <taxon>asterids</taxon>
        <taxon>campanulids</taxon>
        <taxon>Asterales</taxon>
        <taxon>Asteraceae</taxon>
        <taxon>Asteroideae</taxon>
        <taxon>Heliantheae alliance</taxon>
        <taxon>Tageteae</taxon>
        <taxon>Tagetes</taxon>
    </lineage>
</organism>
<dbReference type="AlphaFoldDB" id="A0AAD8KBC2"/>
<protein>
    <submittedName>
        <fullName evidence="2">Uncharacterized protein</fullName>
    </submittedName>
</protein>
<keyword evidence="3" id="KW-1185">Reference proteome</keyword>
<dbReference type="Proteomes" id="UP001229421">
    <property type="component" value="Unassembled WGS sequence"/>
</dbReference>